<dbReference type="AlphaFoldDB" id="A0A556RFH0"/>
<evidence type="ECO:0000256" key="1">
    <source>
        <dbReference type="SAM" id="Phobius"/>
    </source>
</evidence>
<organism evidence="2 3">
    <name type="scientific">Gilliamella apicola</name>
    <dbReference type="NCBI Taxonomy" id="1196095"/>
    <lineage>
        <taxon>Bacteria</taxon>
        <taxon>Pseudomonadati</taxon>
        <taxon>Pseudomonadota</taxon>
        <taxon>Gammaproteobacteria</taxon>
        <taxon>Orbales</taxon>
        <taxon>Orbaceae</taxon>
        <taxon>Gilliamella</taxon>
    </lineage>
</organism>
<feature type="transmembrane region" description="Helical" evidence="1">
    <location>
        <begin position="70"/>
        <end position="94"/>
    </location>
</feature>
<proteinExistence type="predicted"/>
<feature type="transmembrane region" description="Helical" evidence="1">
    <location>
        <begin position="101"/>
        <end position="122"/>
    </location>
</feature>
<protein>
    <submittedName>
        <fullName evidence="2">DUF2569 domain-containing protein</fullName>
    </submittedName>
</protein>
<reference evidence="2 3" key="1">
    <citation type="submission" date="2019-07" db="EMBL/GenBank/DDBJ databases">
        <title>Gilliamella genomes.</title>
        <authorList>
            <person name="Zheng H."/>
        </authorList>
    </citation>
    <scope>NUCLEOTIDE SEQUENCE [LARGE SCALE GENOMIC DNA]</scope>
    <source>
        <strain evidence="2 3">W8131</strain>
    </source>
</reference>
<name>A0A556RFH0_9GAMM</name>
<keyword evidence="1" id="KW-0812">Transmembrane</keyword>
<keyword evidence="1" id="KW-0472">Membrane</keyword>
<feature type="transmembrane region" description="Helical" evidence="1">
    <location>
        <begin position="134"/>
        <end position="154"/>
    </location>
</feature>
<evidence type="ECO:0000313" key="2">
    <source>
        <dbReference type="EMBL" id="TSJ87632.1"/>
    </source>
</evidence>
<sequence length="176" mass="20947">MIYLLSNRDNYMTDNLTRKGSGRWFIPVSISIILIVIFDLFFIAFTANLLKNLWFELIKFTSEFYNPNLIWILPVVIGINMVIVFLSFYLLYLFFNKNFKFSYFIIGYQAILIIFIVFDQYISYLYAKLPIESYNIFNILKTICWVIILIAYILRTKRVAITLVKEQRASYNNVIS</sequence>
<feature type="transmembrane region" description="Helical" evidence="1">
    <location>
        <begin position="24"/>
        <end position="50"/>
    </location>
</feature>
<evidence type="ECO:0000313" key="3">
    <source>
        <dbReference type="Proteomes" id="UP000319138"/>
    </source>
</evidence>
<keyword evidence="1" id="KW-1133">Transmembrane helix</keyword>
<accession>A0A556RFH0</accession>
<comment type="caution">
    <text evidence="2">The sequence shown here is derived from an EMBL/GenBank/DDBJ whole genome shotgun (WGS) entry which is preliminary data.</text>
</comment>
<dbReference type="EMBL" id="VMHL01000007">
    <property type="protein sequence ID" value="TSJ87632.1"/>
    <property type="molecule type" value="Genomic_DNA"/>
</dbReference>
<dbReference type="Proteomes" id="UP000319138">
    <property type="component" value="Unassembled WGS sequence"/>
</dbReference>
<gene>
    <name evidence="2" type="ORF">FPQ14_12085</name>
</gene>